<evidence type="ECO:0000313" key="3">
    <source>
        <dbReference type="Proteomes" id="UP001549291"/>
    </source>
</evidence>
<gene>
    <name evidence="2" type="ORF">ABIF63_001853</name>
</gene>
<dbReference type="EMBL" id="JBEPTQ010000002">
    <property type="protein sequence ID" value="MET4717747.1"/>
    <property type="molecule type" value="Genomic_DNA"/>
</dbReference>
<organism evidence="2 3">
    <name type="scientific">Bradyrhizobium japonicum</name>
    <dbReference type="NCBI Taxonomy" id="375"/>
    <lineage>
        <taxon>Bacteria</taxon>
        <taxon>Pseudomonadati</taxon>
        <taxon>Pseudomonadota</taxon>
        <taxon>Alphaproteobacteria</taxon>
        <taxon>Hyphomicrobiales</taxon>
        <taxon>Nitrobacteraceae</taxon>
        <taxon>Bradyrhizobium</taxon>
    </lineage>
</organism>
<reference evidence="2 3" key="1">
    <citation type="submission" date="2024-06" db="EMBL/GenBank/DDBJ databases">
        <title>Genomic Encyclopedia of Type Strains, Phase V (KMG-V): Genome sequencing to study the core and pangenomes of soil and plant-associated prokaryotes.</title>
        <authorList>
            <person name="Whitman W."/>
        </authorList>
    </citation>
    <scope>NUCLEOTIDE SEQUENCE [LARGE SCALE GENOMIC DNA]</scope>
    <source>
        <strain evidence="2 3">USDA 160</strain>
    </source>
</reference>
<protein>
    <submittedName>
        <fullName evidence="2">Uncharacterized protein</fullName>
    </submittedName>
</protein>
<keyword evidence="1" id="KW-0732">Signal</keyword>
<evidence type="ECO:0000256" key="1">
    <source>
        <dbReference type="SAM" id="SignalP"/>
    </source>
</evidence>
<sequence length="162" mass="17884">MSRMAMAVKSTAAVVSFAFLLWSSAASAQPVGWMTYTIPQTGTSVDFPASIFTEEAGRPDGRGQRFRTADGRADITIQAEPNVSNDSPAAFLAKKNPPARIQYKRVTSRFFAVSSYNGDKVFYDRCNFSGRMVHCVLINYPASEEHDWDDIVTRISLSLRGS</sequence>
<feature type="chain" id="PRO_5046711058" evidence="1">
    <location>
        <begin position="29"/>
        <end position="162"/>
    </location>
</feature>
<proteinExistence type="predicted"/>
<comment type="caution">
    <text evidence="2">The sequence shown here is derived from an EMBL/GenBank/DDBJ whole genome shotgun (WGS) entry which is preliminary data.</text>
</comment>
<evidence type="ECO:0000313" key="2">
    <source>
        <dbReference type="EMBL" id="MET4717747.1"/>
    </source>
</evidence>
<accession>A0ABV2RN70</accession>
<feature type="signal peptide" evidence="1">
    <location>
        <begin position="1"/>
        <end position="28"/>
    </location>
</feature>
<keyword evidence="3" id="KW-1185">Reference proteome</keyword>
<dbReference type="Proteomes" id="UP001549291">
    <property type="component" value="Unassembled WGS sequence"/>
</dbReference>
<name>A0ABV2RN70_BRAJP</name>